<keyword evidence="2 7" id="KW-0678">Repressor</keyword>
<dbReference type="Proteomes" id="UP001595791">
    <property type="component" value="Unassembled WGS sequence"/>
</dbReference>
<evidence type="ECO:0000313" key="9">
    <source>
        <dbReference type="Proteomes" id="UP001595791"/>
    </source>
</evidence>
<gene>
    <name evidence="7" type="primary">fur</name>
    <name evidence="8" type="ORF">ACFOW7_09145</name>
</gene>
<evidence type="ECO:0000256" key="3">
    <source>
        <dbReference type="ARBA" id="ARBA00022833"/>
    </source>
</evidence>
<sequence length="157" mass="17306">MTDPQHDLEQQLNDAAQWCLTRGERLTDQRREVLSLLLAAPGSLKAYDILAQIQKQKPNAAPPTVYRALDFLIAVGLIHKLDSMNAFVACRDFSSHLHRHGLMLICDRCNNVVELCDEALAERLTAVAAAAGFTVKPQDIEVKGLCATCREAEEHGA</sequence>
<dbReference type="SUPFAM" id="SSF46785">
    <property type="entry name" value="Winged helix' DNA-binding domain"/>
    <property type="match status" value="1"/>
</dbReference>
<protein>
    <recommendedName>
        <fullName evidence="7">Ferric uptake regulation protein</fullName>
    </recommendedName>
</protein>
<keyword evidence="7" id="KW-0479">Metal-binding</keyword>
<keyword evidence="5 7" id="KW-0238">DNA-binding</keyword>
<keyword evidence="6 7" id="KW-0804">Transcription</keyword>
<accession>A0ABV8MR80</accession>
<dbReference type="RefSeq" id="WP_378163357.1">
    <property type="nucleotide sequence ID" value="NZ_JBHSBU010000001.1"/>
</dbReference>
<keyword evidence="4 7" id="KW-0805">Transcription regulation</keyword>
<evidence type="ECO:0000256" key="7">
    <source>
        <dbReference type="RuleBase" id="RU364037"/>
    </source>
</evidence>
<keyword evidence="3 7" id="KW-0862">Zinc</keyword>
<evidence type="ECO:0000256" key="2">
    <source>
        <dbReference type="ARBA" id="ARBA00022491"/>
    </source>
</evidence>
<dbReference type="EMBL" id="JBHSBU010000001">
    <property type="protein sequence ID" value="MFC4159517.1"/>
    <property type="molecule type" value="Genomic_DNA"/>
</dbReference>
<dbReference type="PANTHER" id="PTHR33202:SF6">
    <property type="entry name" value="ZINC UPTAKE REGULATION PROTEIN"/>
    <property type="match status" value="1"/>
</dbReference>
<evidence type="ECO:0000256" key="1">
    <source>
        <dbReference type="ARBA" id="ARBA00007957"/>
    </source>
</evidence>
<dbReference type="Gene3D" id="1.10.10.10">
    <property type="entry name" value="Winged helix-like DNA-binding domain superfamily/Winged helix DNA-binding domain"/>
    <property type="match status" value="1"/>
</dbReference>
<keyword evidence="9" id="KW-1185">Reference proteome</keyword>
<dbReference type="InterPro" id="IPR036388">
    <property type="entry name" value="WH-like_DNA-bd_sf"/>
</dbReference>
<keyword evidence="7" id="KW-0963">Cytoplasm</keyword>
<name>A0ABV8MR80_9NEIS</name>
<comment type="similarity">
    <text evidence="1 7">Belongs to the Fur family.</text>
</comment>
<proteinExistence type="inferred from homology"/>
<dbReference type="InterPro" id="IPR036390">
    <property type="entry name" value="WH_DNA-bd_sf"/>
</dbReference>
<evidence type="ECO:0000256" key="4">
    <source>
        <dbReference type="ARBA" id="ARBA00023015"/>
    </source>
</evidence>
<dbReference type="CDD" id="cd07153">
    <property type="entry name" value="Fur_like"/>
    <property type="match status" value="1"/>
</dbReference>
<evidence type="ECO:0000256" key="6">
    <source>
        <dbReference type="ARBA" id="ARBA00023163"/>
    </source>
</evidence>
<dbReference type="Pfam" id="PF01475">
    <property type="entry name" value="FUR"/>
    <property type="match status" value="1"/>
</dbReference>
<dbReference type="InterPro" id="IPR002481">
    <property type="entry name" value="FUR"/>
</dbReference>
<dbReference type="Gene3D" id="3.30.1490.190">
    <property type="match status" value="1"/>
</dbReference>
<comment type="subunit">
    <text evidence="7">Homodimer.</text>
</comment>
<keyword evidence="7" id="KW-0408">Iron</keyword>
<comment type="subcellular location">
    <subcellularLocation>
        <location evidence="7">Cytoplasm</location>
    </subcellularLocation>
</comment>
<evidence type="ECO:0000256" key="5">
    <source>
        <dbReference type="ARBA" id="ARBA00023125"/>
    </source>
</evidence>
<organism evidence="8 9">
    <name type="scientific">Chitinimonas lacunae</name>
    <dbReference type="NCBI Taxonomy" id="1963018"/>
    <lineage>
        <taxon>Bacteria</taxon>
        <taxon>Pseudomonadati</taxon>
        <taxon>Pseudomonadota</taxon>
        <taxon>Betaproteobacteria</taxon>
        <taxon>Neisseriales</taxon>
        <taxon>Chitinibacteraceae</taxon>
        <taxon>Chitinimonas</taxon>
    </lineage>
</organism>
<reference evidence="9" key="1">
    <citation type="journal article" date="2019" name="Int. J. Syst. Evol. Microbiol.">
        <title>The Global Catalogue of Microorganisms (GCM) 10K type strain sequencing project: providing services to taxonomists for standard genome sequencing and annotation.</title>
        <authorList>
            <consortium name="The Broad Institute Genomics Platform"/>
            <consortium name="The Broad Institute Genome Sequencing Center for Infectious Disease"/>
            <person name="Wu L."/>
            <person name="Ma J."/>
        </authorList>
    </citation>
    <scope>NUCLEOTIDE SEQUENCE [LARGE SCALE GENOMIC DNA]</scope>
    <source>
        <strain evidence="9">LMG 29894</strain>
    </source>
</reference>
<dbReference type="InterPro" id="IPR043135">
    <property type="entry name" value="Fur_C"/>
</dbReference>
<comment type="caution">
    <text evidence="8">The sequence shown here is derived from an EMBL/GenBank/DDBJ whole genome shotgun (WGS) entry which is preliminary data.</text>
</comment>
<evidence type="ECO:0000313" key="8">
    <source>
        <dbReference type="EMBL" id="MFC4159517.1"/>
    </source>
</evidence>
<dbReference type="PANTHER" id="PTHR33202">
    <property type="entry name" value="ZINC UPTAKE REGULATION PROTEIN"/>
    <property type="match status" value="1"/>
</dbReference>